<dbReference type="InterPro" id="IPR027417">
    <property type="entry name" value="P-loop_NTPase"/>
</dbReference>
<keyword evidence="9" id="KW-1185">Reference proteome</keyword>
<evidence type="ECO:0000259" key="7">
    <source>
        <dbReference type="SMART" id="SM01024"/>
    </source>
</evidence>
<protein>
    <submittedName>
        <fullName evidence="8">P-loop containing nucleoside triphosphate hydrolase protein</fullName>
    </submittedName>
</protein>
<accession>A0A8E2DN94</accession>
<dbReference type="InterPro" id="IPR003960">
    <property type="entry name" value="ATPase_AAA_CS"/>
</dbReference>
<evidence type="ECO:0000313" key="9">
    <source>
        <dbReference type="Proteomes" id="UP000250043"/>
    </source>
</evidence>
<evidence type="ECO:0000256" key="4">
    <source>
        <dbReference type="RuleBase" id="RU003651"/>
    </source>
</evidence>
<feature type="region of interest" description="Disordered" evidence="5">
    <location>
        <begin position="321"/>
        <end position="348"/>
    </location>
</feature>
<feature type="domain" description="AAA+ ATPase" evidence="6">
    <location>
        <begin position="251"/>
        <end position="403"/>
    </location>
</feature>
<gene>
    <name evidence="8" type="ORF">OBBRIDRAFT_794452</name>
</gene>
<comment type="similarity">
    <text evidence="2">Belongs to the AAA ATPase family. BCS1 subfamily.</text>
</comment>
<dbReference type="AlphaFoldDB" id="A0A8E2DN94"/>
<evidence type="ECO:0000256" key="2">
    <source>
        <dbReference type="ARBA" id="ARBA00007448"/>
    </source>
</evidence>
<keyword evidence="4" id="KW-0547">Nucleotide-binding</keyword>
<dbReference type="Proteomes" id="UP000250043">
    <property type="component" value="Unassembled WGS sequence"/>
</dbReference>
<dbReference type="PANTHER" id="PTHR23070">
    <property type="entry name" value="BCS1 AAA-TYPE ATPASE"/>
    <property type="match status" value="1"/>
</dbReference>
<feature type="non-terminal residue" evidence="8">
    <location>
        <position position="472"/>
    </location>
</feature>
<dbReference type="SMART" id="SM01024">
    <property type="entry name" value="BCS1_N"/>
    <property type="match status" value="1"/>
</dbReference>
<dbReference type="InterPro" id="IPR050747">
    <property type="entry name" value="Mitochondrial_chaperone_BCS1"/>
</dbReference>
<dbReference type="InterPro" id="IPR014851">
    <property type="entry name" value="BCS1_N"/>
</dbReference>
<dbReference type="GO" id="GO:0005524">
    <property type="term" value="F:ATP binding"/>
    <property type="evidence" value="ECO:0007669"/>
    <property type="project" value="UniProtKB-KW"/>
</dbReference>
<keyword evidence="8" id="KW-0378">Hydrolase</keyword>
<evidence type="ECO:0000256" key="5">
    <source>
        <dbReference type="SAM" id="MobiDB-lite"/>
    </source>
</evidence>
<dbReference type="SMART" id="SM00382">
    <property type="entry name" value="AAA"/>
    <property type="match status" value="1"/>
</dbReference>
<dbReference type="Pfam" id="PF08740">
    <property type="entry name" value="BCS1_N"/>
    <property type="match status" value="1"/>
</dbReference>
<reference evidence="8 9" key="1">
    <citation type="submission" date="2016-07" db="EMBL/GenBank/DDBJ databases">
        <title>Draft genome of the white-rot fungus Obba rivulosa 3A-2.</title>
        <authorList>
            <consortium name="DOE Joint Genome Institute"/>
            <person name="Miettinen O."/>
            <person name="Riley R."/>
            <person name="Acob R."/>
            <person name="Barry K."/>
            <person name="Cullen D."/>
            <person name="De Vries R."/>
            <person name="Hainaut M."/>
            <person name="Hatakka A."/>
            <person name="Henrissat B."/>
            <person name="Hilden K."/>
            <person name="Kuo R."/>
            <person name="Labutti K."/>
            <person name="Lipzen A."/>
            <person name="Makela M.R."/>
            <person name="Sandor L."/>
            <person name="Spatafora J.W."/>
            <person name="Grigoriev I.V."/>
            <person name="Hibbett D.S."/>
        </authorList>
    </citation>
    <scope>NUCLEOTIDE SEQUENCE [LARGE SCALE GENOMIC DNA]</scope>
    <source>
        <strain evidence="8 9">3A-2</strain>
    </source>
</reference>
<feature type="domain" description="BCS1 N-terminal" evidence="7">
    <location>
        <begin position="42"/>
        <end position="220"/>
    </location>
</feature>
<keyword evidence="3" id="KW-0496">Mitochondrion</keyword>
<dbReference type="GO" id="GO:0005743">
    <property type="term" value="C:mitochondrial inner membrane"/>
    <property type="evidence" value="ECO:0007669"/>
    <property type="project" value="UniProtKB-SubCell"/>
</dbReference>
<dbReference type="EMBL" id="KV722431">
    <property type="protein sequence ID" value="OCH89263.1"/>
    <property type="molecule type" value="Genomic_DNA"/>
</dbReference>
<dbReference type="SUPFAM" id="SSF52540">
    <property type="entry name" value="P-loop containing nucleoside triphosphate hydrolases"/>
    <property type="match status" value="1"/>
</dbReference>
<feature type="compositionally biased region" description="Basic and acidic residues" evidence="5">
    <location>
        <begin position="323"/>
        <end position="348"/>
    </location>
</feature>
<dbReference type="OrthoDB" id="10251412at2759"/>
<dbReference type="Pfam" id="PF00004">
    <property type="entry name" value="AAA"/>
    <property type="match status" value="1"/>
</dbReference>
<dbReference type="InterPro" id="IPR003593">
    <property type="entry name" value="AAA+_ATPase"/>
</dbReference>
<sequence>MSAHNATSLSTPAAPQALPTDLLALLTTMVSMGALGDWFKLFVIGGAIETCRRYLFRWWNTFLESFWLTASFSDGDDSYNWVMFWLSKHPSWKKARTIEVSTRTFGLNSPVVPVLGEDEDSASTRRMSLLPSKDATYSTWYRRRYMWISRSEERQHTYWTKDTLTISFLTRDHDILNKFLLECRKTYMEAEEGLISIYTASTSNEWRHMASRPKRPMNSIILDPGVKDLLLDDARDFLNSKSWYADRGIPFRRGYLLYGAPGTGKTSIIQSLAGELELDVYIVSLSRMGLDDASLSELISGLPERCIVLMEDIDAAFHRGVKRKMEQPKDTPGEKEEDDKPPGKDEETFTSRVTLSGLLNALDGVGAQEGRLLFATTNCYTALDPALCRPGRMDLHLEFKLASRYQAHELFKRFYMPTKAGSDDASLSETKEGDRSPSPSSSECDLPPVGDLIDLRPPTPDPSEPSDDSEKP</sequence>
<comment type="subcellular location">
    <subcellularLocation>
        <location evidence="1">Mitochondrion inner membrane</location>
        <topology evidence="1">Single-pass membrane protein</topology>
    </subcellularLocation>
</comment>
<evidence type="ECO:0000256" key="1">
    <source>
        <dbReference type="ARBA" id="ARBA00004434"/>
    </source>
</evidence>
<evidence type="ECO:0000259" key="6">
    <source>
        <dbReference type="SMART" id="SM00382"/>
    </source>
</evidence>
<keyword evidence="3" id="KW-0472">Membrane</keyword>
<evidence type="ECO:0000313" key="8">
    <source>
        <dbReference type="EMBL" id="OCH89263.1"/>
    </source>
</evidence>
<name>A0A8E2DN94_9APHY</name>
<keyword evidence="3" id="KW-0999">Mitochondrion inner membrane</keyword>
<organism evidence="8 9">
    <name type="scientific">Obba rivulosa</name>
    <dbReference type="NCBI Taxonomy" id="1052685"/>
    <lineage>
        <taxon>Eukaryota</taxon>
        <taxon>Fungi</taxon>
        <taxon>Dikarya</taxon>
        <taxon>Basidiomycota</taxon>
        <taxon>Agaricomycotina</taxon>
        <taxon>Agaricomycetes</taxon>
        <taxon>Polyporales</taxon>
        <taxon>Gelatoporiaceae</taxon>
        <taxon>Obba</taxon>
    </lineage>
</organism>
<proteinExistence type="inferred from homology"/>
<dbReference type="Gene3D" id="3.40.50.300">
    <property type="entry name" value="P-loop containing nucleotide triphosphate hydrolases"/>
    <property type="match status" value="1"/>
</dbReference>
<dbReference type="PROSITE" id="PS00674">
    <property type="entry name" value="AAA"/>
    <property type="match status" value="1"/>
</dbReference>
<dbReference type="GO" id="GO:0016887">
    <property type="term" value="F:ATP hydrolysis activity"/>
    <property type="evidence" value="ECO:0007669"/>
    <property type="project" value="InterPro"/>
</dbReference>
<keyword evidence="4" id="KW-0067">ATP-binding</keyword>
<dbReference type="InterPro" id="IPR003959">
    <property type="entry name" value="ATPase_AAA_core"/>
</dbReference>
<evidence type="ECO:0000256" key="3">
    <source>
        <dbReference type="ARBA" id="ARBA00022792"/>
    </source>
</evidence>
<feature type="region of interest" description="Disordered" evidence="5">
    <location>
        <begin position="419"/>
        <end position="472"/>
    </location>
</feature>